<dbReference type="GeneID" id="85417343"/>
<accession>A0ABQ9QGJ4</accession>
<feature type="non-terminal residue" evidence="1">
    <location>
        <position position="1"/>
    </location>
</feature>
<proteinExistence type="predicted"/>
<sequence>HVQLSYERSFLLPFRQLPSASPEIDKTQIVNQKLDTPSGLFTLWTVGGSFAVLTDDHFGYGRRRPSRGRIEASKTTLTINHTSDVHRQAKARGISKRAARVHITSTNAEANGIISW</sequence>
<evidence type="ECO:0000313" key="2">
    <source>
        <dbReference type="Proteomes" id="UP001227543"/>
    </source>
</evidence>
<dbReference type="Proteomes" id="UP001227543">
    <property type="component" value="Unassembled WGS sequence"/>
</dbReference>
<name>A0ABQ9QGJ4_9PEZI</name>
<dbReference type="RefSeq" id="XP_060372317.1">
    <property type="nucleotide sequence ID" value="XM_060533105.1"/>
</dbReference>
<dbReference type="EMBL" id="MLFU01000351">
    <property type="protein sequence ID" value="KAK1461728.1"/>
    <property type="molecule type" value="Genomic_DNA"/>
</dbReference>
<reference evidence="1 2" key="1">
    <citation type="submission" date="2016-10" db="EMBL/GenBank/DDBJ databases">
        <title>The genome sequence of Colletotrichum fioriniae PJ7.</title>
        <authorList>
            <person name="Baroncelli R."/>
        </authorList>
    </citation>
    <scope>NUCLEOTIDE SEQUENCE [LARGE SCALE GENOMIC DNA]</scope>
    <source>
        <strain evidence="1 2">Tom-12</strain>
    </source>
</reference>
<keyword evidence="2" id="KW-1185">Reference proteome</keyword>
<evidence type="ECO:0000313" key="1">
    <source>
        <dbReference type="EMBL" id="KAK1461728.1"/>
    </source>
</evidence>
<organism evidence="1 2">
    <name type="scientific">Colletotrichum tamarilloi</name>
    <dbReference type="NCBI Taxonomy" id="1209934"/>
    <lineage>
        <taxon>Eukaryota</taxon>
        <taxon>Fungi</taxon>
        <taxon>Dikarya</taxon>
        <taxon>Ascomycota</taxon>
        <taxon>Pezizomycotina</taxon>
        <taxon>Sordariomycetes</taxon>
        <taxon>Hypocreomycetidae</taxon>
        <taxon>Glomerellales</taxon>
        <taxon>Glomerellaceae</taxon>
        <taxon>Colletotrichum</taxon>
        <taxon>Colletotrichum acutatum species complex</taxon>
    </lineage>
</organism>
<comment type="caution">
    <text evidence="1">The sequence shown here is derived from an EMBL/GenBank/DDBJ whole genome shotgun (WGS) entry which is preliminary data.</text>
</comment>
<gene>
    <name evidence="1" type="ORF">CTAM01_17116</name>
</gene>
<protein>
    <submittedName>
        <fullName evidence="1">Uncharacterized protein</fullName>
    </submittedName>
</protein>